<dbReference type="InterPro" id="IPR025846">
    <property type="entry name" value="TBL_N"/>
</dbReference>
<reference evidence="15" key="1">
    <citation type="submission" date="2013-06" db="EMBL/GenBank/DDBJ databases">
        <authorList>
            <person name="Zhao Q."/>
        </authorList>
    </citation>
    <scope>NUCLEOTIDE SEQUENCE</scope>
    <source>
        <strain evidence="15">cv. W1943</strain>
    </source>
</reference>
<evidence type="ECO:0000256" key="6">
    <source>
        <dbReference type="ARBA" id="ARBA00022989"/>
    </source>
</evidence>
<evidence type="ECO:0000259" key="13">
    <source>
        <dbReference type="Pfam" id="PF14416"/>
    </source>
</evidence>
<keyword evidence="15" id="KW-1185">Reference proteome</keyword>
<feature type="domain" description="Trichome birefringence-like C-terminal" evidence="12">
    <location>
        <begin position="838"/>
        <end position="1121"/>
    </location>
</feature>
<dbReference type="Pfam" id="PF13839">
    <property type="entry name" value="PC-Esterase"/>
    <property type="match status" value="4"/>
</dbReference>
<comment type="subcellular location">
    <subcellularLocation>
        <location evidence="1">Golgi apparatus membrane</location>
        <topology evidence="1">Single-pass type II membrane protein</topology>
    </subcellularLocation>
</comment>
<keyword evidence="5" id="KW-0735">Signal-anchor</keyword>
<evidence type="ECO:0000256" key="4">
    <source>
        <dbReference type="ARBA" id="ARBA00022692"/>
    </source>
</evidence>
<proteinExistence type="inferred from homology"/>
<dbReference type="PANTHER" id="PTHR32285">
    <property type="entry name" value="PROTEIN TRICHOME BIREFRINGENCE-LIKE 9-RELATED"/>
    <property type="match status" value="1"/>
</dbReference>
<dbReference type="OMA" id="WSKACIS"/>
<dbReference type="InterPro" id="IPR029962">
    <property type="entry name" value="TBL"/>
</dbReference>
<accession>A0A0E0PW99</accession>
<sequence length="1308" mass="145138">MTKKKLQVVRPRAVSPLPALAASAAAVAVVLLLLTAAGRPSFLGRYEAITISGVASLPSGYSSESARRAPPAVAVARVPSDCDIFRGEWVPDDGGGAAPYYTNESCPLIQEHQNCMKYGRPDLGFLRWRWRPERCELPRFDAAAFLELVRGKSMAFVGDSLARNHMQSLMCLLSKVEYPKDVSKTTDPGFRTMHYGSHNFTIAVFWSPYLVTANQSSDPAAGGLWDLYLDEPDAAWAAAVAGFDYAVVSAANWFTRPSMFHERGRLVGCHYCLVPGVPDLTLRYSLRAAFRTALRALAAGAGGAGVFNGTAIVRTLSPTSHFEGGEWNKGGDCRRTRPSTANETRMSGLDLDFHTAQVEEFRRAAMASGRSAARLLLMDTTAAMVLRPDGHPSRYGHWAHEKVTLYNDCVHWCLPGPIDVWNEMLLQMLLLHQPGAVSHKWIKLGYVRNPGMPMTPLNNLCNFRVKKQYYNPSEHTVYHYGGGYNFTVLSFWAPFLVQNELVDADGPAHTGLWNLYLDEPDAVWAPHVPAFDYAVVSASSWFYRPSMLYEAGRLVGCHHCLLPNVTDLTLRYALRMATRAALRAVVGGGGGVTAVLRTVSPSQYEGGEWNKDGNCVRTRPYRRGEKTLQGVELDFHTLQVEEFEAAKRAASGGGARMMLMDTTEAMILRADAHPSRYRGWTRRKGWMKEYFTISNDCVHWCVPGAVDAWNDMLSHMSMMKFHEVIKLPSIAHYGLRYVLPAAAVAACVLVLATVSLPGRVPLPLLLAPEVMTKTADGVGGDTSGCDIFKGEWVPDMAGEPPPYTSESCPVIHGHYDCMRYGRPDLGYVRWRWRPDGGFLAAMRGRSVAFVGDSLARNQMHSLVCLLSHAERPAPWTNGSYAYRFERHGLTVTAFWSPFLVRAVETDPDGPTGSGSGLWSLHLDEPDAGWAAHVGAFDYVVVSAGSWFYRPSMFYDRRGRLVGCNTCLSPNVTDLTLRYSLRMAALRAAATGARRHATRRTVIVRTISPSHYENGTWNGDGDCLRTRPARRGEWELNAMEKDMHRIQVEEFAAAAEETAGKRGKEAARMLLMDATEAMAQRPDAHPSKYRLWQPDKFKVSRDCVHWCLPGAMDACNDMLFHMLIGFTRRSSCHPLLITPYAMCFPPPPSPRAFWCSPPSAYPAAALRAATGARRRGGRGARTVIVRTISPSHYENGTWNGDGDCLRKRPARRGEWELNAMEKDMHRIQVEEFAAAAAAEGETARKRGKEAARMLLMDATEAMAQRPDAHPSKHRLWQPDKFKVSRDCVHWCLPGAMDACNDMLFHMLIG</sequence>
<evidence type="ECO:0000313" key="14">
    <source>
        <dbReference type="EnsemblPlants" id="ORUFI06G11060.1"/>
    </source>
</evidence>
<name>A0A0E0PW99_ORYRU</name>
<keyword evidence="6" id="KW-1133">Transmembrane helix</keyword>
<evidence type="ECO:0000259" key="12">
    <source>
        <dbReference type="Pfam" id="PF13839"/>
    </source>
</evidence>
<organism evidence="14 15">
    <name type="scientific">Oryza rufipogon</name>
    <name type="common">Brownbeard rice</name>
    <name type="synonym">Asian wild rice</name>
    <dbReference type="NCBI Taxonomy" id="4529"/>
    <lineage>
        <taxon>Eukaryota</taxon>
        <taxon>Viridiplantae</taxon>
        <taxon>Streptophyta</taxon>
        <taxon>Embryophyta</taxon>
        <taxon>Tracheophyta</taxon>
        <taxon>Spermatophyta</taxon>
        <taxon>Magnoliopsida</taxon>
        <taxon>Liliopsida</taxon>
        <taxon>Poales</taxon>
        <taxon>Poaceae</taxon>
        <taxon>BOP clade</taxon>
        <taxon>Oryzoideae</taxon>
        <taxon>Oryzeae</taxon>
        <taxon>Oryzinae</taxon>
        <taxon>Oryza</taxon>
    </lineage>
</organism>
<dbReference type="Pfam" id="PF14416">
    <property type="entry name" value="PMR5N"/>
    <property type="match status" value="2"/>
</dbReference>
<reference evidence="14" key="2">
    <citation type="submission" date="2015-06" db="UniProtKB">
        <authorList>
            <consortium name="EnsemblPlants"/>
        </authorList>
    </citation>
    <scope>IDENTIFICATION</scope>
</reference>
<evidence type="ECO:0000256" key="3">
    <source>
        <dbReference type="ARBA" id="ARBA00022679"/>
    </source>
</evidence>
<dbReference type="GO" id="GO:0000139">
    <property type="term" value="C:Golgi membrane"/>
    <property type="evidence" value="ECO:0007669"/>
    <property type="project" value="UniProtKB-SubCell"/>
</dbReference>
<keyword evidence="3" id="KW-0808">Transferase</keyword>
<comment type="similarity">
    <text evidence="2">Belongs to the PC-esterase family. TBL subfamily.</text>
</comment>
<keyword evidence="7" id="KW-0333">Golgi apparatus</keyword>
<keyword evidence="9" id="KW-1015">Disulfide bond</keyword>
<evidence type="ECO:0000256" key="1">
    <source>
        <dbReference type="ARBA" id="ARBA00004323"/>
    </source>
</evidence>
<evidence type="ECO:0000256" key="11">
    <source>
        <dbReference type="SAM" id="MobiDB-lite"/>
    </source>
</evidence>
<keyword evidence="10" id="KW-0325">Glycoprotein</keyword>
<evidence type="ECO:0000313" key="15">
    <source>
        <dbReference type="Proteomes" id="UP000008022"/>
    </source>
</evidence>
<evidence type="ECO:0000256" key="2">
    <source>
        <dbReference type="ARBA" id="ARBA00007727"/>
    </source>
</evidence>
<keyword evidence="4" id="KW-0812">Transmembrane</keyword>
<dbReference type="GO" id="GO:1990538">
    <property type="term" value="F:xylan O-acetyltransferase activity"/>
    <property type="evidence" value="ECO:0007669"/>
    <property type="project" value="UniProtKB-ARBA"/>
</dbReference>
<dbReference type="Proteomes" id="UP000008022">
    <property type="component" value="Unassembled WGS sequence"/>
</dbReference>
<evidence type="ECO:0000256" key="9">
    <source>
        <dbReference type="ARBA" id="ARBA00023157"/>
    </source>
</evidence>
<evidence type="ECO:0008006" key="16">
    <source>
        <dbReference type="Google" id="ProtNLM"/>
    </source>
</evidence>
<feature type="domain" description="Trichome birefringence-like C-terminal" evidence="12">
    <location>
        <begin position="1168"/>
        <end position="1305"/>
    </location>
</feature>
<feature type="domain" description="Trichome birefringence-like N-terminal" evidence="13">
    <location>
        <begin position="81"/>
        <end position="136"/>
    </location>
</feature>
<feature type="compositionally biased region" description="Basic and acidic residues" evidence="11">
    <location>
        <begin position="323"/>
        <end position="335"/>
    </location>
</feature>
<feature type="region of interest" description="Disordered" evidence="11">
    <location>
        <begin position="323"/>
        <end position="344"/>
    </location>
</feature>
<dbReference type="InterPro" id="IPR026057">
    <property type="entry name" value="TBL_C"/>
</dbReference>
<protein>
    <recommendedName>
        <fullName evidence="16">Trichome birefringence-like N-terminal domain-containing protein</fullName>
    </recommendedName>
</protein>
<evidence type="ECO:0000256" key="7">
    <source>
        <dbReference type="ARBA" id="ARBA00023034"/>
    </source>
</evidence>
<dbReference type="Gramene" id="ORUFI06G11060.1">
    <property type="protein sequence ID" value="ORUFI06G11060.1"/>
    <property type="gene ID" value="ORUFI06G11060"/>
</dbReference>
<dbReference type="PANTHER" id="PTHR32285:SF272">
    <property type="entry name" value="OS06G0273200 PROTEIN"/>
    <property type="match status" value="1"/>
</dbReference>
<feature type="domain" description="Trichome birefringence-like C-terminal" evidence="12">
    <location>
        <begin position="137"/>
        <end position="428"/>
    </location>
</feature>
<keyword evidence="8" id="KW-0472">Membrane</keyword>
<feature type="domain" description="Trichome birefringence-like C-terminal" evidence="12">
    <location>
        <begin position="482"/>
        <end position="716"/>
    </location>
</feature>
<dbReference type="EnsemblPlants" id="ORUFI06G11060.1">
    <property type="protein sequence ID" value="ORUFI06G11060.1"/>
    <property type="gene ID" value="ORUFI06G11060"/>
</dbReference>
<dbReference type="eggNOG" id="ENOG502QSJI">
    <property type="taxonomic scope" value="Eukaryota"/>
</dbReference>
<evidence type="ECO:0000256" key="8">
    <source>
        <dbReference type="ARBA" id="ARBA00023136"/>
    </source>
</evidence>
<dbReference type="HOGENOM" id="CLU_005644_0_0_1"/>
<evidence type="ECO:0000256" key="5">
    <source>
        <dbReference type="ARBA" id="ARBA00022968"/>
    </source>
</evidence>
<feature type="domain" description="Trichome birefringence-like N-terminal" evidence="13">
    <location>
        <begin position="784"/>
        <end position="836"/>
    </location>
</feature>
<evidence type="ECO:0000256" key="10">
    <source>
        <dbReference type="ARBA" id="ARBA00023180"/>
    </source>
</evidence>